<keyword evidence="1" id="KW-0472">Membrane</keyword>
<name>A4GI05_9BACT</name>
<protein>
    <submittedName>
        <fullName evidence="2">Uncharacterized protein</fullName>
    </submittedName>
</protein>
<dbReference type="EMBL" id="EF089399">
    <property type="protein sequence ID" value="ABL97716.1"/>
    <property type="molecule type" value="Genomic_DNA"/>
</dbReference>
<evidence type="ECO:0000313" key="2">
    <source>
        <dbReference type="EMBL" id="ABL97716.1"/>
    </source>
</evidence>
<evidence type="ECO:0000256" key="1">
    <source>
        <dbReference type="SAM" id="Phobius"/>
    </source>
</evidence>
<accession>A4GI05</accession>
<dbReference type="AlphaFoldDB" id="A4GI05"/>
<reference evidence="2" key="1">
    <citation type="journal article" date="2007" name="Environ. Microbiol.">
        <title>Proteorhodopsin photosystem gene clusters exhibit co-evolutionary trends and shared ancestry among diverse marine microbial phyla.</title>
        <authorList>
            <person name="McCarren J."/>
            <person name="Delong E.F."/>
        </authorList>
    </citation>
    <scope>NUCLEOTIDE SEQUENCE</scope>
</reference>
<feature type="transmembrane region" description="Helical" evidence="1">
    <location>
        <begin position="37"/>
        <end position="60"/>
    </location>
</feature>
<keyword evidence="1" id="KW-1133">Transmembrane helix</keyword>
<organism evidence="2">
    <name type="scientific">uncultured marine bacterium EB0_39H12</name>
    <dbReference type="NCBI Taxonomy" id="415437"/>
    <lineage>
        <taxon>Bacteria</taxon>
        <taxon>environmental samples</taxon>
    </lineage>
</organism>
<proteinExistence type="predicted"/>
<sequence>MKDIYRKNKHSGQPMAIKSIDTIELSEVLDYLWLDRLITSLYIVLSVSLSVISLALMLGISI</sequence>
<keyword evidence="1" id="KW-0812">Transmembrane</keyword>
<gene>
    <name evidence="2" type="ORF">MBMO_EB0-39H12.0092</name>
</gene>